<protein>
    <submittedName>
        <fullName evidence="1">Uncharacterized protein</fullName>
    </submittedName>
</protein>
<organism evidence="1 2">
    <name type="scientific">Pseudomonas synxantha</name>
    <dbReference type="NCBI Taxonomy" id="47883"/>
    <lineage>
        <taxon>Bacteria</taxon>
        <taxon>Pseudomonadati</taxon>
        <taxon>Pseudomonadota</taxon>
        <taxon>Gammaproteobacteria</taxon>
        <taxon>Pseudomonadales</taxon>
        <taxon>Pseudomonadaceae</taxon>
        <taxon>Pseudomonas</taxon>
    </lineage>
</organism>
<proteinExistence type="predicted"/>
<reference evidence="1" key="1">
    <citation type="submission" date="2023-07" db="EMBL/GenBank/DDBJ databases">
        <title>Sorghum-associated microbial communities from plants grown in Nebraska, USA.</title>
        <authorList>
            <person name="Schachtman D."/>
        </authorList>
    </citation>
    <scope>NUCLEOTIDE SEQUENCE</scope>
    <source>
        <strain evidence="1">BE46</strain>
    </source>
</reference>
<comment type="caution">
    <text evidence="1">The sequence shown here is derived from an EMBL/GenBank/DDBJ whole genome shotgun (WGS) entry which is preliminary data.</text>
</comment>
<keyword evidence="2" id="KW-1185">Reference proteome</keyword>
<name>A0ACC6JS09_9PSED</name>
<evidence type="ECO:0000313" key="1">
    <source>
        <dbReference type="EMBL" id="MDR6608984.1"/>
    </source>
</evidence>
<gene>
    <name evidence="1" type="ORF">J2X87_004081</name>
</gene>
<dbReference type="EMBL" id="JAVDSD010000009">
    <property type="protein sequence ID" value="MDR6608984.1"/>
    <property type="molecule type" value="Genomic_DNA"/>
</dbReference>
<sequence>MITYEANTPEHAQLLLPAPLLEEAENGVLNPSDRKAVVKVQPYPEMACGDRLLLSWAGLDADGLVYRHQLSRFVSEDRVGNEIVFAVGGTHIAALEGGAVEIWYTLASARFAGPVHSRRLQLNVGDVRSDLLPVIVNDSVGGTLDPDRVKEGAVVAIKPYSRMAAGDWVLLTWTGVTPEGSFSDVLKVEAFAVGDELSFWVSPECLTPNLGSTVTVGYCVKQSGQAPRYSEPTALLIGTLQRGPLSAPSVLEADEGWLDLQDAQDGVTIIIEQAQAEEGELVYLKCDGERFNHRDDREISRETAGQPLVFIVPYRFWREHQGSTISVSYSVERLDDTSQQSEKTWVQVQSPISC</sequence>
<evidence type="ECO:0000313" key="2">
    <source>
        <dbReference type="Proteomes" id="UP001259420"/>
    </source>
</evidence>
<dbReference type="Proteomes" id="UP001259420">
    <property type="component" value="Unassembled WGS sequence"/>
</dbReference>
<accession>A0ACC6JS09</accession>